<feature type="compositionally biased region" description="Polar residues" evidence="6">
    <location>
        <begin position="268"/>
        <end position="286"/>
    </location>
</feature>
<feature type="compositionally biased region" description="Acidic residues" evidence="6">
    <location>
        <begin position="452"/>
        <end position="473"/>
    </location>
</feature>
<comment type="subcellular location">
    <subcellularLocation>
        <location evidence="1">Nucleus</location>
    </subcellularLocation>
</comment>
<gene>
    <name evidence="7" type="ORF">METBISCDRAFT_21599</name>
</gene>
<feature type="compositionally biased region" description="Basic and acidic residues" evidence="6">
    <location>
        <begin position="348"/>
        <end position="359"/>
    </location>
</feature>
<evidence type="ECO:0000313" key="7">
    <source>
        <dbReference type="EMBL" id="RKP32331.1"/>
    </source>
</evidence>
<evidence type="ECO:0000256" key="5">
    <source>
        <dbReference type="ARBA" id="ARBA00023242"/>
    </source>
</evidence>
<evidence type="ECO:0000256" key="6">
    <source>
        <dbReference type="SAM" id="MobiDB-lite"/>
    </source>
</evidence>
<dbReference type="Pfam" id="PF08598">
    <property type="entry name" value="Sds3"/>
    <property type="match status" value="1"/>
</dbReference>
<evidence type="ECO:0000256" key="2">
    <source>
        <dbReference type="ARBA" id="ARBA00022491"/>
    </source>
</evidence>
<name>A0A4P9ZIZ5_9ASCO</name>
<dbReference type="InterPro" id="IPR013907">
    <property type="entry name" value="Sds3"/>
</dbReference>
<protein>
    <recommendedName>
        <fullName evidence="9">Transcriptional regulatory protein DEP1</fullName>
    </recommendedName>
</protein>
<sequence length="709" mass="78595">MGTSAPADAPMVVPPKDVSSVQTLQPLEPLPAAVPVVSGSAYKSRPALSSSSLSLNLDVHLPTSALRDSPAKDRDNYESSELSDLGEDDSEAETDKMDFLDDDANAALGEKMSDLRRISHLTELARVEGVNSDDSDEGNHTNDTKSLQNSQPCKSSESGPQGDGVDSTIFQSFRIDLSDTEEQENLKRAPILDETDLMLKPVKKLRVHSNDADSSPLLYSPIPGAIETPKSLHVDNYDNGKNPESAPVDAPEAVPVDNGYGRDEEESVSSNANGISEEPNQANGQAKTEAPDEEAVSDDPDTKERSNGSVDASDHETAQPLEHEDDEYREKSPDAETMEENQSVSSPKELEKPKLKDDGQIEEEETPEDNAANELANNIDTDTKACEYIDFKEEEAPESVENNSELSLNVENSDESEDTPESKEVDEDAKEAQEQEKDSKTLENEKQPLEEPVAEDAEDDEAEQEEEEVDLDLDEHRKAAISELVSIEKDFSLLRDKFYNDKLALLEHEMELCLDGSHPELLLIYYKLNEHYQQNIKISNATLNYSLKCINTETIASRTSIHQDFMKNLTDMKNEMVAETTSLWYKINRERNYLDQIVPDYNFTALPSLNPHPLNMAIVAGGGTVEYYRDVPPPSKKAINQSTIIELVLRRNEFNEQLGVLNGLMEFHGIPCAVSNSLLDDDVCSVNELLLRKATAEEVNEDLRAMGIY</sequence>
<keyword evidence="3" id="KW-0805">Transcription regulation</keyword>
<accession>A0A4P9ZIZ5</accession>
<evidence type="ECO:0000313" key="8">
    <source>
        <dbReference type="Proteomes" id="UP000268321"/>
    </source>
</evidence>
<proteinExistence type="predicted"/>
<feature type="compositionally biased region" description="Basic and acidic residues" evidence="6">
    <location>
        <begin position="381"/>
        <end position="391"/>
    </location>
</feature>
<evidence type="ECO:0000256" key="3">
    <source>
        <dbReference type="ARBA" id="ARBA00023015"/>
    </source>
</evidence>
<dbReference type="Gene3D" id="1.20.5.1500">
    <property type="match status" value="1"/>
</dbReference>
<dbReference type="EMBL" id="ML004432">
    <property type="protein sequence ID" value="RKP32331.1"/>
    <property type="molecule type" value="Genomic_DNA"/>
</dbReference>
<dbReference type="Proteomes" id="UP000268321">
    <property type="component" value="Unassembled WGS sequence"/>
</dbReference>
<organism evidence="7 8">
    <name type="scientific">Metschnikowia bicuspidata</name>
    <dbReference type="NCBI Taxonomy" id="27322"/>
    <lineage>
        <taxon>Eukaryota</taxon>
        <taxon>Fungi</taxon>
        <taxon>Dikarya</taxon>
        <taxon>Ascomycota</taxon>
        <taxon>Saccharomycotina</taxon>
        <taxon>Pichiomycetes</taxon>
        <taxon>Metschnikowiaceae</taxon>
        <taxon>Metschnikowia</taxon>
    </lineage>
</organism>
<feature type="compositionally biased region" description="Basic and acidic residues" evidence="6">
    <location>
        <begin position="300"/>
        <end position="317"/>
    </location>
</feature>
<keyword evidence="5" id="KW-0539">Nucleus</keyword>
<dbReference type="PANTHER" id="PTHR21964">
    <property type="entry name" value="BREAST CANCER METASTASIS-SUPPRESSOR 1"/>
    <property type="match status" value="1"/>
</dbReference>
<dbReference type="AlphaFoldDB" id="A0A4P9ZIZ5"/>
<evidence type="ECO:0000256" key="4">
    <source>
        <dbReference type="ARBA" id="ARBA00023163"/>
    </source>
</evidence>
<dbReference type="OrthoDB" id="20886at2759"/>
<keyword evidence="8" id="KW-1185">Reference proteome</keyword>
<dbReference type="GO" id="GO:0005654">
    <property type="term" value="C:nucleoplasm"/>
    <property type="evidence" value="ECO:0007669"/>
    <property type="project" value="UniProtKB-ARBA"/>
</dbReference>
<keyword evidence="4" id="KW-0804">Transcription</keyword>
<feature type="compositionally biased region" description="Low complexity" evidence="6">
    <location>
        <begin position="399"/>
        <end position="411"/>
    </location>
</feature>
<evidence type="ECO:0000256" key="1">
    <source>
        <dbReference type="ARBA" id="ARBA00004123"/>
    </source>
</evidence>
<feature type="region of interest" description="Disordered" evidence="6">
    <location>
        <begin position="127"/>
        <end position="474"/>
    </location>
</feature>
<dbReference type="GO" id="GO:0010468">
    <property type="term" value="P:regulation of gene expression"/>
    <property type="evidence" value="ECO:0007669"/>
    <property type="project" value="UniProtKB-ARBA"/>
</dbReference>
<feature type="region of interest" description="Disordered" evidence="6">
    <location>
        <begin position="1"/>
        <end position="99"/>
    </location>
</feature>
<feature type="compositionally biased region" description="Basic and acidic residues" evidence="6">
    <location>
        <begin position="430"/>
        <end position="449"/>
    </location>
</feature>
<evidence type="ECO:0008006" key="9">
    <source>
        <dbReference type="Google" id="ProtNLM"/>
    </source>
</evidence>
<feature type="compositionally biased region" description="Low complexity" evidence="6">
    <location>
        <begin position="26"/>
        <end position="37"/>
    </location>
</feature>
<keyword evidence="2" id="KW-0678">Repressor</keyword>
<feature type="compositionally biased region" description="Acidic residues" evidence="6">
    <location>
        <begin position="412"/>
        <end position="429"/>
    </location>
</feature>
<dbReference type="SMART" id="SM01401">
    <property type="entry name" value="Sds3"/>
    <property type="match status" value="1"/>
</dbReference>
<feature type="compositionally biased region" description="Polar residues" evidence="6">
    <location>
        <begin position="144"/>
        <end position="159"/>
    </location>
</feature>
<reference evidence="8" key="1">
    <citation type="journal article" date="2018" name="Nat. Microbiol.">
        <title>Leveraging single-cell genomics to expand the fungal tree of life.</title>
        <authorList>
            <person name="Ahrendt S.R."/>
            <person name="Quandt C.A."/>
            <person name="Ciobanu D."/>
            <person name="Clum A."/>
            <person name="Salamov A."/>
            <person name="Andreopoulos B."/>
            <person name="Cheng J.F."/>
            <person name="Woyke T."/>
            <person name="Pelin A."/>
            <person name="Henrissat B."/>
            <person name="Reynolds N.K."/>
            <person name="Benny G.L."/>
            <person name="Smith M.E."/>
            <person name="James T.Y."/>
            <person name="Grigoriev I.V."/>
        </authorList>
    </citation>
    <scope>NUCLEOTIDE SEQUENCE [LARGE SCALE GENOMIC DNA]</scope>
    <source>
        <strain evidence="8">Baker2002</strain>
    </source>
</reference>